<reference evidence="3 4" key="1">
    <citation type="journal article" date="2011" name="Front. Microbiol.">
        <title>Genomic signatures of strain selection and enhancement in Bacillus atrophaeus var. globigii, a historical biowarfare simulant.</title>
        <authorList>
            <person name="Gibbons H.S."/>
            <person name="Broomall S.M."/>
            <person name="McNew L.A."/>
            <person name="Daligault H."/>
            <person name="Chapman C."/>
            <person name="Bruce D."/>
            <person name="Karavis M."/>
            <person name="Krepps M."/>
            <person name="McGregor P.A."/>
            <person name="Hong C."/>
            <person name="Park K.H."/>
            <person name="Akmal A."/>
            <person name="Feldman A."/>
            <person name="Lin J.S."/>
            <person name="Chang W.E."/>
            <person name="Higgs B.W."/>
            <person name="Demirev P."/>
            <person name="Lindquist J."/>
            <person name="Liem A."/>
            <person name="Fochler E."/>
            <person name="Read T.D."/>
            <person name="Tapia R."/>
            <person name="Johnson S."/>
            <person name="Bishop-Lilly K.A."/>
            <person name="Detter C."/>
            <person name="Han C."/>
            <person name="Sozhamannan S."/>
            <person name="Rosenzweig C.N."/>
            <person name="Skowronski E.W."/>
        </authorList>
    </citation>
    <scope>NUCLEOTIDE SEQUENCE [LARGE SCALE GENOMIC DNA]</scope>
    <source>
        <strain evidence="3 4">TPS4-2</strain>
    </source>
</reference>
<sequence length="320" mass="33835">MKIFITLLSSALLLATSSALAHEKVDKELDVSPTSKLSIDNMRGKLELITSETDSVRVVGTLDEEAEEFIFEKRGNTLYVEVKTPQNKGFSFSSSDSDGSDLKVYAPESMDIDVKGVSMDVSAAGFTNDFDVRLVSGNISVSDISGLIHLKTVSGNINSMRASGNGSFETVSGDITDTENTSAEGSYQAVSGDIIVESDSLSDITMQSVSGDINAILGILSHAKMTTVSGDAQLTSGLAESARVEAKSVSGDLDFEWRGDLHANFSIKSNAGGKITNRLTDDKVEKAEWGPSSTLEFKLGDATADVSATTVSGEITLSKD</sequence>
<dbReference type="RefSeq" id="WP_126751819.1">
    <property type="nucleotide sequence ID" value="NZ_JBHUMT010000013.1"/>
</dbReference>
<dbReference type="AlphaFoldDB" id="A0A432YTK7"/>
<evidence type="ECO:0000256" key="1">
    <source>
        <dbReference type="SAM" id="SignalP"/>
    </source>
</evidence>
<dbReference type="Pfam" id="PF13349">
    <property type="entry name" value="DUF4097"/>
    <property type="match status" value="1"/>
</dbReference>
<organism evidence="3 4">
    <name type="scientific">Idiomarina piscisalsi</name>
    <dbReference type="NCBI Taxonomy" id="1096243"/>
    <lineage>
        <taxon>Bacteria</taxon>
        <taxon>Pseudomonadati</taxon>
        <taxon>Pseudomonadota</taxon>
        <taxon>Gammaproteobacteria</taxon>
        <taxon>Alteromonadales</taxon>
        <taxon>Idiomarinaceae</taxon>
        <taxon>Idiomarina</taxon>
    </lineage>
</organism>
<feature type="chain" id="PRO_5019220856" description="DUF4097 domain-containing protein" evidence="1">
    <location>
        <begin position="22"/>
        <end position="320"/>
    </location>
</feature>
<protein>
    <recommendedName>
        <fullName evidence="2">DUF4097 domain-containing protein</fullName>
    </recommendedName>
</protein>
<name>A0A432YTK7_9GAMM</name>
<feature type="signal peptide" evidence="1">
    <location>
        <begin position="1"/>
        <end position="21"/>
    </location>
</feature>
<keyword evidence="1" id="KW-0732">Signal</keyword>
<comment type="caution">
    <text evidence="3">The sequence shown here is derived from an EMBL/GenBank/DDBJ whole genome shotgun (WGS) entry which is preliminary data.</text>
</comment>
<accession>A0A432YTK7</accession>
<dbReference type="Proteomes" id="UP000288361">
    <property type="component" value="Unassembled WGS sequence"/>
</dbReference>
<feature type="domain" description="DUF4097" evidence="2">
    <location>
        <begin position="35"/>
        <end position="256"/>
    </location>
</feature>
<evidence type="ECO:0000259" key="2">
    <source>
        <dbReference type="Pfam" id="PF13349"/>
    </source>
</evidence>
<proteinExistence type="predicted"/>
<gene>
    <name evidence="3" type="ORF">CWI73_05050</name>
</gene>
<evidence type="ECO:0000313" key="4">
    <source>
        <dbReference type="Proteomes" id="UP000288361"/>
    </source>
</evidence>
<evidence type="ECO:0000313" key="3">
    <source>
        <dbReference type="EMBL" id="RUO66652.1"/>
    </source>
</evidence>
<dbReference type="EMBL" id="PIQA01000003">
    <property type="protein sequence ID" value="RUO66652.1"/>
    <property type="molecule type" value="Genomic_DNA"/>
</dbReference>
<dbReference type="InterPro" id="IPR025164">
    <property type="entry name" value="Toastrack_DUF4097"/>
</dbReference>